<keyword evidence="8 10" id="KW-0472">Membrane</keyword>
<feature type="transmembrane region" description="Helical" evidence="11">
    <location>
        <begin position="167"/>
        <end position="190"/>
    </location>
</feature>
<gene>
    <name evidence="14" type="ORF">COX08_03800</name>
</gene>
<evidence type="ECO:0000256" key="6">
    <source>
        <dbReference type="ARBA" id="ARBA00022692"/>
    </source>
</evidence>
<dbReference type="GO" id="GO:0005886">
    <property type="term" value="C:plasma membrane"/>
    <property type="evidence" value="ECO:0007669"/>
    <property type="project" value="UniProtKB-SubCell"/>
</dbReference>
<evidence type="ECO:0000256" key="2">
    <source>
        <dbReference type="ARBA" id="ARBA00007379"/>
    </source>
</evidence>
<dbReference type="PIRSF" id="PIRSF003097">
    <property type="entry name" value="FtsX"/>
    <property type="match status" value="1"/>
</dbReference>
<feature type="domain" description="FtsX extracellular" evidence="13">
    <location>
        <begin position="63"/>
        <end position="145"/>
    </location>
</feature>
<dbReference type="InterPro" id="IPR004513">
    <property type="entry name" value="FtsX"/>
</dbReference>
<organism evidence="14 15">
    <name type="scientific">Candidatus Beckwithbacteria bacterium CG23_combo_of_CG06-09_8_20_14_all_34_8</name>
    <dbReference type="NCBI Taxonomy" id="1974497"/>
    <lineage>
        <taxon>Bacteria</taxon>
        <taxon>Candidatus Beckwithiibacteriota</taxon>
    </lineage>
</organism>
<name>A0A2H0B5I1_9BACT</name>
<keyword evidence="7 11" id="KW-1133">Transmembrane helix</keyword>
<evidence type="ECO:0000256" key="7">
    <source>
        <dbReference type="ARBA" id="ARBA00022989"/>
    </source>
</evidence>
<feature type="transmembrane region" description="Helical" evidence="11">
    <location>
        <begin position="262"/>
        <end position="286"/>
    </location>
</feature>
<evidence type="ECO:0000256" key="9">
    <source>
        <dbReference type="ARBA" id="ARBA00023306"/>
    </source>
</evidence>
<feature type="domain" description="ABC3 transporter permease C-terminal" evidence="12">
    <location>
        <begin position="172"/>
        <end position="291"/>
    </location>
</feature>
<evidence type="ECO:0000256" key="3">
    <source>
        <dbReference type="ARBA" id="ARBA00021907"/>
    </source>
</evidence>
<accession>A0A2H0B5I1</accession>
<protein>
    <recommendedName>
        <fullName evidence="3 10">Cell division protein FtsX</fullName>
    </recommendedName>
</protein>
<dbReference type="Pfam" id="PF18075">
    <property type="entry name" value="FtsX_ECD"/>
    <property type="match status" value="1"/>
</dbReference>
<evidence type="ECO:0000256" key="10">
    <source>
        <dbReference type="PIRNR" id="PIRNR003097"/>
    </source>
</evidence>
<comment type="caution">
    <text evidence="14">The sequence shown here is derived from an EMBL/GenBank/DDBJ whole genome shotgun (WGS) entry which is preliminary data.</text>
</comment>
<dbReference type="Proteomes" id="UP000229459">
    <property type="component" value="Unassembled WGS sequence"/>
</dbReference>
<evidence type="ECO:0000313" key="14">
    <source>
        <dbReference type="EMBL" id="PIP52943.1"/>
    </source>
</evidence>
<comment type="subcellular location">
    <subcellularLocation>
        <location evidence="1">Cell membrane</location>
        <topology evidence="1">Multi-pass membrane protein</topology>
    </subcellularLocation>
</comment>
<keyword evidence="6 11" id="KW-0812">Transmembrane</keyword>
<keyword evidence="5 10" id="KW-0132">Cell division</keyword>
<reference evidence="14 15" key="1">
    <citation type="submission" date="2017-09" db="EMBL/GenBank/DDBJ databases">
        <title>Depth-based differentiation of microbial function through sediment-hosted aquifers and enrichment of novel symbionts in the deep terrestrial subsurface.</title>
        <authorList>
            <person name="Probst A.J."/>
            <person name="Ladd B."/>
            <person name="Jarett J.K."/>
            <person name="Geller-Mcgrath D.E."/>
            <person name="Sieber C.M."/>
            <person name="Emerson J.B."/>
            <person name="Anantharaman K."/>
            <person name="Thomas B.C."/>
            <person name="Malmstrom R."/>
            <person name="Stieglmeier M."/>
            <person name="Klingl A."/>
            <person name="Woyke T."/>
            <person name="Ryan C.M."/>
            <person name="Banfield J.F."/>
        </authorList>
    </citation>
    <scope>NUCLEOTIDE SEQUENCE [LARGE SCALE GENOMIC DNA]</scope>
    <source>
        <strain evidence="14">CG23_combo_of_CG06-09_8_20_14_all_34_8</strain>
    </source>
</reference>
<dbReference type="Pfam" id="PF02687">
    <property type="entry name" value="FtsX"/>
    <property type="match status" value="1"/>
</dbReference>
<sequence>MSLLNTTFKQIRRTPYQALIAVLILSLTFFASATFIIILFGFSKTLQYFEKAPQIIAYYEKGKDIPQQDIDRIKNRLEATGKLASFEYTSTKDAEKYYKEKSANEDPLLNELVDYKILPPSIEVSATEISALPQLKEIIDGEPAVLDIDYYEDIVNQLMIWVCNIRYLGLGIVGFLTLLSVLILMVILGLKVKNKRPEIEIMRLLGASAWQVHSPFLFEGMFYGAFGAIWGWLGTFTLLQYMTPALIEWLDGILSLPVPTQYLLMLLGVLMFIGTFLGMLGSLLAVRRFSRI</sequence>
<evidence type="ECO:0000256" key="11">
    <source>
        <dbReference type="SAM" id="Phobius"/>
    </source>
</evidence>
<comment type="similarity">
    <text evidence="2 10">Belongs to the ABC-4 integral membrane protein family. FtsX subfamily.</text>
</comment>
<evidence type="ECO:0000256" key="8">
    <source>
        <dbReference type="ARBA" id="ARBA00023136"/>
    </source>
</evidence>
<dbReference type="GO" id="GO:0051301">
    <property type="term" value="P:cell division"/>
    <property type="evidence" value="ECO:0007669"/>
    <property type="project" value="UniProtKB-KW"/>
</dbReference>
<dbReference type="InterPro" id="IPR003838">
    <property type="entry name" value="ABC3_permease_C"/>
</dbReference>
<feature type="transmembrane region" description="Helical" evidence="11">
    <location>
        <begin position="221"/>
        <end position="242"/>
    </location>
</feature>
<keyword evidence="9 10" id="KW-0131">Cell cycle</keyword>
<dbReference type="PANTHER" id="PTHR47755:SF1">
    <property type="entry name" value="CELL DIVISION PROTEIN FTSX"/>
    <property type="match status" value="1"/>
</dbReference>
<feature type="transmembrane region" description="Helical" evidence="11">
    <location>
        <begin position="20"/>
        <end position="42"/>
    </location>
</feature>
<evidence type="ECO:0000259" key="12">
    <source>
        <dbReference type="Pfam" id="PF02687"/>
    </source>
</evidence>
<dbReference type="EMBL" id="PCSR01000089">
    <property type="protein sequence ID" value="PIP52943.1"/>
    <property type="molecule type" value="Genomic_DNA"/>
</dbReference>
<evidence type="ECO:0000259" key="13">
    <source>
        <dbReference type="Pfam" id="PF18075"/>
    </source>
</evidence>
<dbReference type="PANTHER" id="PTHR47755">
    <property type="entry name" value="CELL DIVISION PROTEIN FTSX"/>
    <property type="match status" value="1"/>
</dbReference>
<dbReference type="Gene3D" id="3.30.70.3040">
    <property type="match status" value="1"/>
</dbReference>
<dbReference type="InterPro" id="IPR040690">
    <property type="entry name" value="FtsX_ECD"/>
</dbReference>
<evidence type="ECO:0000313" key="15">
    <source>
        <dbReference type="Proteomes" id="UP000229459"/>
    </source>
</evidence>
<evidence type="ECO:0000256" key="1">
    <source>
        <dbReference type="ARBA" id="ARBA00004651"/>
    </source>
</evidence>
<dbReference type="AlphaFoldDB" id="A0A2H0B5I1"/>
<evidence type="ECO:0000256" key="5">
    <source>
        <dbReference type="ARBA" id="ARBA00022618"/>
    </source>
</evidence>
<evidence type="ECO:0000256" key="4">
    <source>
        <dbReference type="ARBA" id="ARBA00022475"/>
    </source>
</evidence>
<proteinExistence type="inferred from homology"/>
<keyword evidence="4 10" id="KW-1003">Cell membrane</keyword>